<evidence type="ECO:0000256" key="1">
    <source>
        <dbReference type="SAM" id="SignalP"/>
    </source>
</evidence>
<feature type="chain" id="PRO_5034267291" evidence="1">
    <location>
        <begin position="25"/>
        <end position="150"/>
    </location>
</feature>
<protein>
    <submittedName>
        <fullName evidence="2">Uncharacterized protein</fullName>
    </submittedName>
</protein>
<reference evidence="2" key="2">
    <citation type="submission" date="2025-08" db="UniProtKB">
        <authorList>
            <consortium name="Ensembl"/>
        </authorList>
    </citation>
    <scope>IDENTIFICATION</scope>
</reference>
<feature type="signal peptide" evidence="1">
    <location>
        <begin position="1"/>
        <end position="24"/>
    </location>
</feature>
<dbReference type="Proteomes" id="UP000694554">
    <property type="component" value="Chromosome 1"/>
</dbReference>
<reference evidence="2" key="3">
    <citation type="submission" date="2025-09" db="UniProtKB">
        <authorList>
            <consortium name="Ensembl"/>
        </authorList>
    </citation>
    <scope>IDENTIFICATION</scope>
</reference>
<dbReference type="GeneTree" id="ENSGT01000000221911"/>
<keyword evidence="1" id="KW-0732">Signal</keyword>
<accession>A0A8C9AT29</accession>
<reference evidence="2" key="1">
    <citation type="submission" date="2019-08" db="EMBL/GenBank/DDBJ databases">
        <title>Phocoena sinus (Vaquita) genome, mPhoSin1, primary haplotype.</title>
        <authorList>
            <person name="Morin P."/>
            <person name="Mountcastle J."/>
            <person name="Fungtammasan C."/>
            <person name="Rhie A."/>
            <person name="Rojas-Bracho L."/>
            <person name="Smith C.R."/>
            <person name="Taylor B.L."/>
            <person name="Gulland F.M.D."/>
            <person name="Musser W."/>
            <person name="Houck M."/>
            <person name="Haase B."/>
            <person name="Paez S."/>
            <person name="Howe K."/>
            <person name="Torrance J."/>
            <person name="Formenti G."/>
            <person name="Phillippy A."/>
            <person name="Ryder O."/>
            <person name="Jarvis E.D."/>
            <person name="Fedrigo O."/>
        </authorList>
    </citation>
    <scope>NUCLEOTIDE SEQUENCE [LARGE SCALE GENOMIC DNA]</scope>
</reference>
<organism evidence="2 3">
    <name type="scientific">Phocoena sinus</name>
    <name type="common">Vaquita</name>
    <dbReference type="NCBI Taxonomy" id="42100"/>
    <lineage>
        <taxon>Eukaryota</taxon>
        <taxon>Metazoa</taxon>
        <taxon>Chordata</taxon>
        <taxon>Craniata</taxon>
        <taxon>Vertebrata</taxon>
        <taxon>Euteleostomi</taxon>
        <taxon>Mammalia</taxon>
        <taxon>Eutheria</taxon>
        <taxon>Laurasiatheria</taxon>
        <taxon>Artiodactyla</taxon>
        <taxon>Whippomorpha</taxon>
        <taxon>Cetacea</taxon>
        <taxon>Odontoceti</taxon>
        <taxon>Phocoenidae</taxon>
        <taxon>Phocoena</taxon>
    </lineage>
</organism>
<name>A0A8C9AT29_PHOSS</name>
<evidence type="ECO:0000313" key="2">
    <source>
        <dbReference type="Ensembl" id="ENSPSNP00000000519.1"/>
    </source>
</evidence>
<dbReference type="Gene3D" id="3.30.300.90">
    <property type="entry name" value="BolA-like"/>
    <property type="match status" value="1"/>
</dbReference>
<evidence type="ECO:0000313" key="3">
    <source>
        <dbReference type="Proteomes" id="UP000694554"/>
    </source>
</evidence>
<dbReference type="Ensembl" id="ENSPSNT00000000634.1">
    <property type="protein sequence ID" value="ENSPSNP00000000519.1"/>
    <property type="gene ID" value="ENSPSNG00000000461.1"/>
</dbReference>
<sequence>MLSEYLVRHLFSTWLCLSVQDSAGSGTTCPTKAICMKLEPTLDPEVLELLMESSGHISHRVVEMHFRAAVVGSRFQGPSPLQWPLPHCLGGSSRTQGRTRMGMHWGRIKYWGLGFIRDEEPWTPFYWHIHIPQTQQLIPIKANPREEQNL</sequence>
<keyword evidence="3" id="KW-1185">Reference proteome</keyword>
<dbReference type="AlphaFoldDB" id="A0A8C9AT29"/>
<dbReference type="InterPro" id="IPR036065">
    <property type="entry name" value="BolA-like_sf"/>
</dbReference>
<proteinExistence type="predicted"/>